<dbReference type="InterPro" id="IPR008271">
    <property type="entry name" value="Ser/Thr_kinase_AS"/>
</dbReference>
<proteinExistence type="predicted"/>
<dbReference type="SUPFAM" id="SSF56112">
    <property type="entry name" value="Protein kinase-like (PK-like)"/>
    <property type="match status" value="1"/>
</dbReference>
<dbReference type="Pfam" id="PF06760">
    <property type="entry name" value="DUF1221"/>
    <property type="match status" value="1"/>
</dbReference>
<name>A0ABP0URB0_9BRYO</name>
<protein>
    <recommendedName>
        <fullName evidence="1">Protein kinase domain-containing protein</fullName>
    </recommendedName>
</protein>
<dbReference type="InterPro" id="IPR001245">
    <property type="entry name" value="Ser-Thr/Tyr_kinase_cat_dom"/>
</dbReference>
<dbReference type="InterPro" id="IPR051681">
    <property type="entry name" value="Ser/Thr_Kinases-Pseudokinases"/>
</dbReference>
<evidence type="ECO:0000313" key="3">
    <source>
        <dbReference type="Proteomes" id="UP001497512"/>
    </source>
</evidence>
<sequence>MADINYFQLSRDEVKKLRKKKKSVQVNQNQCRLLTEKLEETLKTVYADIHSLLPWKQSLFCKQQCKGALQELYRVTREAEELVRACCNKDQLNIAAVKLLINTESFAASFFRLEWCAAVIHIVTSDATTDTSSSNLRRKIMIEGFSTVEECESKMKAIRDMLKEAVVEDHRSLRTRLLEECGRRNEDEQEQQLIANMLELDPAQESSTFDSNEKKGASLKLPSIESAQLKSFRQIGMGGFCDVFAASWLGQKVAVKTIDGIVTHETEISAGLSHPQIVRVFGFFTSKRHSCNLVMELMSGDLHKYMNDPRCDETLPFELDIAVDIMLQIAEGMQYLHDKKIVHRDLKSSNILVDPVDCSGKGYLRVKVADFGLAKIKAASATYSLQTQNVGTTRWMAPELLTSSDQRESSEPTPQELRYPFMVDVYSFAITCSEILTGDSPFHELQERLSNLRERVKEGLRPKLPASVPPCLVSLMQRCWDAEASKRPKFSEICVELRNLKASLMVGGEQLVQALQSPLSVSPMEQHKRRTMHEAFLAAGAVESDHVSETFIRVLVILGSPPKSLSKTTFMAELYNMHQNVSGSIGPNLLDLDSEAMDINKEWKHPALPLCIHVSNGIGDSGQLESINKFLRERNASWTFSSWFPKWAVSLRKDWDHHEHGQQPMDTLNRSNRIHAVWILYSVDESIYSKSIHSLKQILSVYELPIQEVITSSDTDLTGERLLQRNSSDQRGFLFPNVQALPDHFIVLPLKRSLSSDNMITKDLQMIRQLQRLDHKDLWASSEVINAKVNIEHSAQIICKIAAKLGKHGMNIPITPYTTLPKSYSLAQSGIFTLRCLCEIFQVPKMMEIAMSRKLASWESRESGTTPFSIADGKYLHFSIRVAAVILYCKALHCKGWTHNDFSHTNYSSELDNFYDAYGHQFEEFAKNAHFGIPSQIRKMLHSSNLEKQLQISLERFFVNVLNCSP</sequence>
<dbReference type="PROSITE" id="PS00108">
    <property type="entry name" value="PROTEIN_KINASE_ST"/>
    <property type="match status" value="1"/>
</dbReference>
<dbReference type="SMART" id="SM00220">
    <property type="entry name" value="S_TKc"/>
    <property type="match status" value="1"/>
</dbReference>
<dbReference type="PROSITE" id="PS50011">
    <property type="entry name" value="PROTEIN_KINASE_DOM"/>
    <property type="match status" value="1"/>
</dbReference>
<dbReference type="PANTHER" id="PTHR44329">
    <property type="entry name" value="SERINE/THREONINE-PROTEIN KINASE TNNI3K-RELATED"/>
    <property type="match status" value="1"/>
</dbReference>
<dbReference type="CDD" id="cd13999">
    <property type="entry name" value="STKc_MAP3K-like"/>
    <property type="match status" value="1"/>
</dbReference>
<reference evidence="2" key="1">
    <citation type="submission" date="2024-02" db="EMBL/GenBank/DDBJ databases">
        <authorList>
            <consortium name="ELIXIR-Norway"/>
            <consortium name="Elixir Norway"/>
        </authorList>
    </citation>
    <scope>NUCLEOTIDE SEQUENCE</scope>
</reference>
<dbReference type="Gene3D" id="1.10.510.10">
    <property type="entry name" value="Transferase(Phosphotransferase) domain 1"/>
    <property type="match status" value="1"/>
</dbReference>
<dbReference type="PANTHER" id="PTHR44329:SF260">
    <property type="entry name" value="PROTEIN KINASE DOMAIN-CONTAINING PROTEIN"/>
    <property type="match status" value="1"/>
</dbReference>
<evidence type="ECO:0000313" key="2">
    <source>
        <dbReference type="EMBL" id="CAK9228447.1"/>
    </source>
</evidence>
<keyword evidence="3" id="KW-1185">Reference proteome</keyword>
<evidence type="ECO:0000259" key="1">
    <source>
        <dbReference type="PROSITE" id="PS50011"/>
    </source>
</evidence>
<gene>
    <name evidence="2" type="ORF">CSSPTR1EN2_LOCUS19087</name>
</gene>
<dbReference type="InterPro" id="IPR011009">
    <property type="entry name" value="Kinase-like_dom_sf"/>
</dbReference>
<dbReference type="EMBL" id="OZ019898">
    <property type="protein sequence ID" value="CAK9228447.1"/>
    <property type="molecule type" value="Genomic_DNA"/>
</dbReference>
<dbReference type="InterPro" id="IPR010632">
    <property type="entry name" value="DUF1221"/>
</dbReference>
<dbReference type="Proteomes" id="UP001497512">
    <property type="component" value="Chromosome 6"/>
</dbReference>
<dbReference type="InterPro" id="IPR000719">
    <property type="entry name" value="Prot_kinase_dom"/>
</dbReference>
<accession>A0ABP0URB0</accession>
<dbReference type="Pfam" id="PF07714">
    <property type="entry name" value="PK_Tyr_Ser-Thr"/>
    <property type="match status" value="1"/>
</dbReference>
<organism evidence="2 3">
    <name type="scientific">Sphagnum troendelagicum</name>
    <dbReference type="NCBI Taxonomy" id="128251"/>
    <lineage>
        <taxon>Eukaryota</taxon>
        <taxon>Viridiplantae</taxon>
        <taxon>Streptophyta</taxon>
        <taxon>Embryophyta</taxon>
        <taxon>Bryophyta</taxon>
        <taxon>Sphagnophytina</taxon>
        <taxon>Sphagnopsida</taxon>
        <taxon>Sphagnales</taxon>
        <taxon>Sphagnaceae</taxon>
        <taxon>Sphagnum</taxon>
    </lineage>
</organism>
<feature type="domain" description="Protein kinase" evidence="1">
    <location>
        <begin position="229"/>
        <end position="504"/>
    </location>
</feature>